<dbReference type="Proteomes" id="UP000321392">
    <property type="component" value="Unassembled WGS sequence"/>
</dbReference>
<keyword evidence="1" id="KW-0812">Transmembrane</keyword>
<feature type="transmembrane region" description="Helical" evidence="1">
    <location>
        <begin position="30"/>
        <end position="51"/>
    </location>
</feature>
<reference evidence="3 5" key="1">
    <citation type="journal article" date="2015" name="Stand. Genomic Sci.">
        <title>Genomic Encyclopedia of Bacterial and Archaeal Type Strains, Phase III: the genomes of soil and plant-associated and newly described type strains.</title>
        <authorList>
            <person name="Whitman W.B."/>
            <person name="Woyke T."/>
            <person name="Klenk H.P."/>
            <person name="Zhou Y."/>
            <person name="Lilburn T.G."/>
            <person name="Beck B.J."/>
            <person name="De Vos P."/>
            <person name="Vandamme P."/>
            <person name="Eisen J.A."/>
            <person name="Garrity G."/>
            <person name="Hugenholtz P."/>
            <person name="Kyrpides N.C."/>
        </authorList>
    </citation>
    <scope>NUCLEOTIDE SEQUENCE [LARGE SCALE GENOMIC DNA]</scope>
    <source>
        <strain evidence="3 5">CGMCC 1.5380</strain>
    </source>
</reference>
<dbReference type="EMBL" id="VLKX01000002">
    <property type="protein sequence ID" value="TWI50578.1"/>
    <property type="molecule type" value="Genomic_DNA"/>
</dbReference>
<evidence type="ECO:0000313" key="4">
    <source>
        <dbReference type="Proteomes" id="UP000254518"/>
    </source>
</evidence>
<name>A0A562Q1Q7_9FLAO</name>
<comment type="caution">
    <text evidence="3">The sequence shown here is derived from an EMBL/GenBank/DDBJ whole genome shotgun (WGS) entry which is preliminary data.</text>
</comment>
<reference evidence="3" key="3">
    <citation type="submission" date="2019-07" db="EMBL/GenBank/DDBJ databases">
        <authorList>
            <person name="Whitman W."/>
            <person name="Huntemann M."/>
            <person name="Clum A."/>
            <person name="Pillay M."/>
            <person name="Palaniappan K."/>
            <person name="Varghese N."/>
            <person name="Mikhailova N."/>
            <person name="Stamatis D."/>
            <person name="Reddy T."/>
            <person name="Daum C."/>
            <person name="Shapiro N."/>
            <person name="Ivanova N."/>
            <person name="Kyrpides N."/>
            <person name="Woyke T."/>
        </authorList>
    </citation>
    <scope>NUCLEOTIDE SEQUENCE</scope>
    <source>
        <strain evidence="3">CGMCC 1.5380</strain>
    </source>
</reference>
<organism evidence="3 5">
    <name type="scientific">Flavobacterium glaciei</name>
    <dbReference type="NCBI Taxonomy" id="386300"/>
    <lineage>
        <taxon>Bacteria</taxon>
        <taxon>Pseudomonadati</taxon>
        <taxon>Bacteroidota</taxon>
        <taxon>Flavobacteriia</taxon>
        <taxon>Flavobacteriales</taxon>
        <taxon>Flavobacteriaceae</taxon>
        <taxon>Flavobacterium</taxon>
    </lineage>
</organism>
<evidence type="ECO:0000313" key="2">
    <source>
        <dbReference type="EMBL" id="RDI57622.1"/>
    </source>
</evidence>
<evidence type="ECO:0000256" key="1">
    <source>
        <dbReference type="SAM" id="Phobius"/>
    </source>
</evidence>
<keyword evidence="1" id="KW-1133">Transmembrane helix</keyword>
<dbReference type="OrthoDB" id="1120436at2"/>
<gene>
    <name evidence="2" type="ORF">DFR66_102245</name>
    <name evidence="3" type="ORF">IQ02_00473</name>
</gene>
<keyword evidence="1" id="KW-0472">Membrane</keyword>
<sequence length="141" mass="16577">MTQIFNIKNGQIVFETDKIRISDNSKKNNLIMLISAGIWTIFGTLSVMRYFKTGDQFLLWTGLFIGIGHFVFFILSLFRSNQNEILFNYIKSIKIKQRFGNKFLDIRLKNNRLRRVIGVENSVELKDYIKSNIENKINYAI</sequence>
<reference evidence="2 4" key="2">
    <citation type="submission" date="2018-07" db="EMBL/GenBank/DDBJ databases">
        <title>Genomic Encyclopedia of Type Strains, Phase IV (KMG-IV): sequencing the most valuable type-strain genomes for metagenomic binning, comparative biology and taxonomic classification.</title>
        <authorList>
            <person name="Goeker M."/>
        </authorList>
    </citation>
    <scope>NUCLEOTIDE SEQUENCE [LARGE SCALE GENOMIC DNA]</scope>
    <source>
        <strain evidence="2 4">DSM 19728</strain>
    </source>
</reference>
<proteinExistence type="predicted"/>
<evidence type="ECO:0000313" key="5">
    <source>
        <dbReference type="Proteomes" id="UP000321392"/>
    </source>
</evidence>
<feature type="transmembrane region" description="Helical" evidence="1">
    <location>
        <begin position="57"/>
        <end position="78"/>
    </location>
</feature>
<accession>A0A562Q1Q7</accession>
<dbReference type="RefSeq" id="WP_114753382.1">
    <property type="nucleotide sequence ID" value="NZ_QQBA01000002.1"/>
</dbReference>
<dbReference type="AlphaFoldDB" id="A0A562Q1Q7"/>
<keyword evidence="4" id="KW-1185">Reference proteome</keyword>
<evidence type="ECO:0000313" key="3">
    <source>
        <dbReference type="EMBL" id="TWI50578.1"/>
    </source>
</evidence>
<dbReference type="Proteomes" id="UP000254518">
    <property type="component" value="Unassembled WGS sequence"/>
</dbReference>
<dbReference type="EMBL" id="QQBA01000002">
    <property type="protein sequence ID" value="RDI57622.1"/>
    <property type="molecule type" value="Genomic_DNA"/>
</dbReference>
<protein>
    <submittedName>
        <fullName evidence="3">Uncharacterized protein</fullName>
    </submittedName>
</protein>